<dbReference type="PRINTS" id="PR01217">
    <property type="entry name" value="PRICHEXTENSN"/>
</dbReference>
<proteinExistence type="predicted"/>
<dbReference type="RefSeq" id="XP_036630131.1">
    <property type="nucleotide sequence ID" value="XM_036778703.1"/>
</dbReference>
<evidence type="ECO:0000256" key="1">
    <source>
        <dbReference type="SAM" id="MobiDB-lite"/>
    </source>
</evidence>
<keyword evidence="3" id="KW-1185">Reference proteome</keyword>
<feature type="region of interest" description="Disordered" evidence="1">
    <location>
        <begin position="149"/>
        <end position="190"/>
    </location>
</feature>
<protein>
    <submittedName>
        <fullName evidence="2">Uncharacterized protein</fullName>
    </submittedName>
</protein>
<gene>
    <name evidence="2" type="ORF">PC9H_009196</name>
</gene>
<dbReference type="Proteomes" id="UP000623687">
    <property type="component" value="Unassembled WGS sequence"/>
</dbReference>
<evidence type="ECO:0000313" key="2">
    <source>
        <dbReference type="EMBL" id="KAF7426827.1"/>
    </source>
</evidence>
<organism evidence="2 3">
    <name type="scientific">Pleurotus ostreatus</name>
    <name type="common">Oyster mushroom</name>
    <name type="synonym">White-rot fungus</name>
    <dbReference type="NCBI Taxonomy" id="5322"/>
    <lineage>
        <taxon>Eukaryota</taxon>
        <taxon>Fungi</taxon>
        <taxon>Dikarya</taxon>
        <taxon>Basidiomycota</taxon>
        <taxon>Agaricomycotina</taxon>
        <taxon>Agaricomycetes</taxon>
        <taxon>Agaricomycetidae</taxon>
        <taxon>Agaricales</taxon>
        <taxon>Pleurotineae</taxon>
        <taxon>Pleurotaceae</taxon>
        <taxon>Pleurotus</taxon>
    </lineage>
</organism>
<evidence type="ECO:0000313" key="3">
    <source>
        <dbReference type="Proteomes" id="UP000623687"/>
    </source>
</evidence>
<dbReference type="EMBL" id="JACETU010000006">
    <property type="protein sequence ID" value="KAF7426827.1"/>
    <property type="molecule type" value="Genomic_DNA"/>
</dbReference>
<feature type="region of interest" description="Disordered" evidence="1">
    <location>
        <begin position="228"/>
        <end position="249"/>
    </location>
</feature>
<dbReference type="VEuPathDB" id="FungiDB:PC9H_009196"/>
<dbReference type="AlphaFoldDB" id="A0A8H7DRA0"/>
<name>A0A8H7DRA0_PLEOS</name>
<dbReference type="GeneID" id="59379014"/>
<comment type="caution">
    <text evidence="2">The sequence shown here is derived from an EMBL/GenBank/DDBJ whole genome shotgun (WGS) entry which is preliminary data.</text>
</comment>
<reference evidence="2" key="1">
    <citation type="submission" date="2019-07" db="EMBL/GenBank/DDBJ databases">
        <authorList>
            <person name="Palmer J.M."/>
        </authorList>
    </citation>
    <scope>NUCLEOTIDE SEQUENCE</scope>
    <source>
        <strain evidence="2">PC9</strain>
    </source>
</reference>
<feature type="region of interest" description="Disordered" evidence="1">
    <location>
        <begin position="26"/>
        <end position="61"/>
    </location>
</feature>
<accession>A0A8H7DRA0</accession>
<sequence>MPSTSPARGQADDSQVIVTYDPLRLQASGDHPTAWSEANMGGRRAQTTHERTWQTPSNAYTPPFPLCAAHRGGDNRSRLKSSSRWGPYTTLPLSQVIDVTTSGTHASMTPRRDSPSLTQPLTTLLYAFALAFPRHPLSLSRMPSPLAYSPRRIPSLPSNAFQRRPPGRSKPTPLPSLSTNARKPRPHPSFAQYTSLLTSSNPQTVAVDGLQGTLRSLFTTTSAHSFASRPIRPIPTPTHSLPAPTPPSPLAHTTVTAAVSIRIPAAVQPTTPPAH</sequence>